<organism evidence="3 4">
    <name type="scientific">Gemmata palustris</name>
    <dbReference type="NCBI Taxonomy" id="2822762"/>
    <lineage>
        <taxon>Bacteria</taxon>
        <taxon>Pseudomonadati</taxon>
        <taxon>Planctomycetota</taxon>
        <taxon>Planctomycetia</taxon>
        <taxon>Gemmatales</taxon>
        <taxon>Gemmataceae</taxon>
        <taxon>Gemmata</taxon>
    </lineage>
</organism>
<evidence type="ECO:0000256" key="1">
    <source>
        <dbReference type="ARBA" id="ARBA00022603"/>
    </source>
</evidence>
<gene>
    <name evidence="3" type="ORF">J8F10_28265</name>
</gene>
<dbReference type="PANTHER" id="PTHR40048">
    <property type="entry name" value="RHAMNOSYL O-METHYLTRANSFERASE"/>
    <property type="match status" value="1"/>
</dbReference>
<comment type="caution">
    <text evidence="3">The sequence shown here is derived from an EMBL/GenBank/DDBJ whole genome shotgun (WGS) entry which is preliminary data.</text>
</comment>
<sequence length="235" mass="25914">MLVSTIKAVREPFRRAGRKLFYRQLIERIRSSGPMSDPASIFDYGARGNLGLISPIQSRQELVPVLEIVRQARPRTVMEIGTANGGTLFMLTRVAAPDATIISLDLPGGDWGGGYAAERIPLYEAFGLPAQKMCLLRGDSHRPESLDQVREILAGRTIDFLFIDGDHTYEGVRMDYEMYSPLVTPGGMIGFHDIAYTEGVTRLWNEVKANSAQPREFVSTAAPVYGIGLVRTPPA</sequence>
<dbReference type="InterPro" id="IPR029063">
    <property type="entry name" value="SAM-dependent_MTases_sf"/>
</dbReference>
<keyword evidence="4" id="KW-1185">Reference proteome</keyword>
<dbReference type="RefSeq" id="WP_210659704.1">
    <property type="nucleotide sequence ID" value="NZ_JAGKQQ010000001.1"/>
</dbReference>
<dbReference type="GO" id="GO:0032259">
    <property type="term" value="P:methylation"/>
    <property type="evidence" value="ECO:0007669"/>
    <property type="project" value="UniProtKB-KW"/>
</dbReference>
<name>A0ABS5C0I6_9BACT</name>
<evidence type="ECO:0000313" key="4">
    <source>
        <dbReference type="Proteomes" id="UP000676565"/>
    </source>
</evidence>
<dbReference type="GO" id="GO:0008168">
    <property type="term" value="F:methyltransferase activity"/>
    <property type="evidence" value="ECO:0007669"/>
    <property type="project" value="UniProtKB-KW"/>
</dbReference>
<evidence type="ECO:0000313" key="3">
    <source>
        <dbReference type="EMBL" id="MBP3959157.1"/>
    </source>
</evidence>
<evidence type="ECO:0000256" key="2">
    <source>
        <dbReference type="ARBA" id="ARBA00022679"/>
    </source>
</evidence>
<dbReference type="Pfam" id="PF13578">
    <property type="entry name" value="Methyltransf_24"/>
    <property type="match status" value="1"/>
</dbReference>
<dbReference type="SUPFAM" id="SSF53335">
    <property type="entry name" value="S-adenosyl-L-methionine-dependent methyltransferases"/>
    <property type="match status" value="1"/>
</dbReference>
<keyword evidence="2" id="KW-0808">Transferase</keyword>
<protein>
    <submittedName>
        <fullName evidence="3">Class I SAM-dependent methyltransferase</fullName>
    </submittedName>
</protein>
<proteinExistence type="predicted"/>
<dbReference type="Gene3D" id="3.40.50.150">
    <property type="entry name" value="Vaccinia Virus protein VP39"/>
    <property type="match status" value="1"/>
</dbReference>
<accession>A0ABS5C0I6</accession>
<dbReference type="PANTHER" id="PTHR40048:SF1">
    <property type="entry name" value="RHAMNOSYL O-METHYLTRANSFERASE"/>
    <property type="match status" value="1"/>
</dbReference>
<dbReference type="Proteomes" id="UP000676565">
    <property type="component" value="Unassembled WGS sequence"/>
</dbReference>
<keyword evidence="1 3" id="KW-0489">Methyltransferase</keyword>
<reference evidence="3 4" key="1">
    <citation type="submission" date="2021-04" db="EMBL/GenBank/DDBJ databases">
        <authorList>
            <person name="Ivanova A."/>
        </authorList>
    </citation>
    <scope>NUCLEOTIDE SEQUENCE [LARGE SCALE GENOMIC DNA]</scope>
    <source>
        <strain evidence="3 4">G18</strain>
    </source>
</reference>
<dbReference type="EMBL" id="JAGKQQ010000001">
    <property type="protein sequence ID" value="MBP3959157.1"/>
    <property type="molecule type" value="Genomic_DNA"/>
</dbReference>